<keyword evidence="2" id="KW-1185">Reference proteome</keyword>
<sequence>MNAHAMTLRDALSRQKRSVICPKLPFLETKGLWPTVSDRITLWASFNIDNLNESYGHVLDLPMPFGAFQALPSVDELHNISKSGVDGPRQLMAWTDAVVRPVLTYAKRHLRLREGLHDYSGQALVVGISRAALSWRPGFVRNQMVGDFIGNAQGPSSRKAGAPTPLHVQYMPVPWNTEHVEGRCTTLTTEMALWWLCMLALADRPRDLVPADQVVPIDTWVPTLLDDGLTIVDRHYYSNVDRPKTTVTPASLSSVTVLAQTWTSFHLGCR</sequence>
<protein>
    <submittedName>
        <fullName evidence="1">Uncharacterized protein</fullName>
    </submittedName>
</protein>
<gene>
    <name evidence="1" type="ORF">SCUCBS95973_007839</name>
</gene>
<reference evidence="1 2" key="1">
    <citation type="submission" date="2024-01" db="EMBL/GenBank/DDBJ databases">
        <authorList>
            <person name="Allen C."/>
            <person name="Tagirdzhanova G."/>
        </authorList>
    </citation>
    <scope>NUCLEOTIDE SEQUENCE [LARGE SCALE GENOMIC DNA]</scope>
</reference>
<evidence type="ECO:0000313" key="1">
    <source>
        <dbReference type="EMBL" id="CAK7231225.1"/>
    </source>
</evidence>
<proteinExistence type="predicted"/>
<organism evidence="1 2">
    <name type="scientific">Sporothrix curviconia</name>
    <dbReference type="NCBI Taxonomy" id="1260050"/>
    <lineage>
        <taxon>Eukaryota</taxon>
        <taxon>Fungi</taxon>
        <taxon>Dikarya</taxon>
        <taxon>Ascomycota</taxon>
        <taxon>Pezizomycotina</taxon>
        <taxon>Sordariomycetes</taxon>
        <taxon>Sordariomycetidae</taxon>
        <taxon>Ophiostomatales</taxon>
        <taxon>Ophiostomataceae</taxon>
        <taxon>Sporothrix</taxon>
    </lineage>
</organism>
<dbReference type="Proteomes" id="UP001642405">
    <property type="component" value="Unassembled WGS sequence"/>
</dbReference>
<evidence type="ECO:0000313" key="2">
    <source>
        <dbReference type="Proteomes" id="UP001642405"/>
    </source>
</evidence>
<dbReference type="EMBL" id="CAWUHB010000057">
    <property type="protein sequence ID" value="CAK7231225.1"/>
    <property type="molecule type" value="Genomic_DNA"/>
</dbReference>
<comment type="caution">
    <text evidence="1">The sequence shown here is derived from an EMBL/GenBank/DDBJ whole genome shotgun (WGS) entry which is preliminary data.</text>
</comment>
<name>A0ABP0CI04_9PEZI</name>
<accession>A0ABP0CI04</accession>